<comment type="caution">
    <text evidence="2">The sequence shown here is derived from an EMBL/GenBank/DDBJ whole genome shotgun (WGS) entry which is preliminary data.</text>
</comment>
<keyword evidence="1" id="KW-0812">Transmembrane</keyword>
<evidence type="ECO:0000313" key="2">
    <source>
        <dbReference type="EMBL" id="RMJ11979.1"/>
    </source>
</evidence>
<proteinExistence type="predicted"/>
<gene>
    <name evidence="2" type="ORF">CDV36_008356</name>
</gene>
<protein>
    <submittedName>
        <fullName evidence="2">Uncharacterized protein</fullName>
    </submittedName>
</protein>
<dbReference type="AlphaFoldDB" id="A0A3M2S3A3"/>
<keyword evidence="1" id="KW-0472">Membrane</keyword>
<sequence>MDKATLLTASRVELSVSAHPRSDIIRLLGPALEIALQFQSLVSSISLFLCLRAWLLTSITFAGVFYASRIVALKACVATKFSVSHGFNMSSKAVVGVWNSRSVQRLRKKLWYEFAVFVLGSGNMVFLMLFWPGWWLLAGACWTVWMLFG</sequence>
<keyword evidence="3" id="KW-1185">Reference proteome</keyword>
<organism evidence="2 3">
    <name type="scientific">Fusarium kuroshium</name>
    <dbReference type="NCBI Taxonomy" id="2010991"/>
    <lineage>
        <taxon>Eukaryota</taxon>
        <taxon>Fungi</taxon>
        <taxon>Dikarya</taxon>
        <taxon>Ascomycota</taxon>
        <taxon>Pezizomycotina</taxon>
        <taxon>Sordariomycetes</taxon>
        <taxon>Hypocreomycetidae</taxon>
        <taxon>Hypocreales</taxon>
        <taxon>Nectriaceae</taxon>
        <taxon>Fusarium</taxon>
        <taxon>Fusarium solani species complex</taxon>
    </lineage>
</organism>
<keyword evidence="1" id="KW-1133">Transmembrane helix</keyword>
<dbReference type="OrthoDB" id="4844401at2759"/>
<dbReference type="EMBL" id="NKUJ01000150">
    <property type="protein sequence ID" value="RMJ11979.1"/>
    <property type="molecule type" value="Genomic_DNA"/>
</dbReference>
<evidence type="ECO:0000313" key="3">
    <source>
        <dbReference type="Proteomes" id="UP000277212"/>
    </source>
</evidence>
<evidence type="ECO:0000256" key="1">
    <source>
        <dbReference type="SAM" id="Phobius"/>
    </source>
</evidence>
<name>A0A3M2S3A3_9HYPO</name>
<dbReference type="Proteomes" id="UP000277212">
    <property type="component" value="Unassembled WGS sequence"/>
</dbReference>
<feature type="transmembrane region" description="Helical" evidence="1">
    <location>
        <begin position="110"/>
        <end position="127"/>
    </location>
</feature>
<accession>A0A3M2S3A3</accession>
<reference evidence="2 3" key="1">
    <citation type="submission" date="2017-06" db="EMBL/GenBank/DDBJ databases">
        <title>Comparative genomic analysis of Ambrosia Fusariam Clade fungi.</title>
        <authorList>
            <person name="Stajich J.E."/>
            <person name="Carrillo J."/>
            <person name="Kijimoto T."/>
            <person name="Eskalen A."/>
            <person name="O'Donnell K."/>
            <person name="Kasson M."/>
        </authorList>
    </citation>
    <scope>NUCLEOTIDE SEQUENCE [LARGE SCALE GENOMIC DNA]</scope>
    <source>
        <strain evidence="2">UCR3666</strain>
    </source>
</reference>
<feature type="transmembrane region" description="Helical" evidence="1">
    <location>
        <begin position="45"/>
        <end position="67"/>
    </location>
</feature>